<dbReference type="AlphaFoldDB" id="A0A9D3RLQ7"/>
<protein>
    <submittedName>
        <fullName evidence="1">Uncharacterized protein</fullName>
    </submittedName>
</protein>
<organism evidence="1 2">
    <name type="scientific">Anguilla anguilla</name>
    <name type="common">European freshwater eel</name>
    <name type="synonym">Muraena anguilla</name>
    <dbReference type="NCBI Taxonomy" id="7936"/>
    <lineage>
        <taxon>Eukaryota</taxon>
        <taxon>Metazoa</taxon>
        <taxon>Chordata</taxon>
        <taxon>Craniata</taxon>
        <taxon>Vertebrata</taxon>
        <taxon>Euteleostomi</taxon>
        <taxon>Actinopterygii</taxon>
        <taxon>Neopterygii</taxon>
        <taxon>Teleostei</taxon>
        <taxon>Anguilliformes</taxon>
        <taxon>Anguillidae</taxon>
        <taxon>Anguilla</taxon>
    </lineage>
</organism>
<keyword evidence="2" id="KW-1185">Reference proteome</keyword>
<dbReference type="Proteomes" id="UP001044222">
    <property type="component" value="Chromosome 15"/>
</dbReference>
<reference evidence="1" key="1">
    <citation type="submission" date="2021-01" db="EMBL/GenBank/DDBJ databases">
        <title>A chromosome-scale assembly of European eel, Anguilla anguilla.</title>
        <authorList>
            <person name="Henkel C."/>
            <person name="Jong-Raadsen S.A."/>
            <person name="Dufour S."/>
            <person name="Weltzien F.-A."/>
            <person name="Palstra A.P."/>
            <person name="Pelster B."/>
            <person name="Spaink H.P."/>
            <person name="Van Den Thillart G.E."/>
            <person name="Jansen H."/>
            <person name="Zahm M."/>
            <person name="Klopp C."/>
            <person name="Cedric C."/>
            <person name="Louis A."/>
            <person name="Berthelot C."/>
            <person name="Parey E."/>
            <person name="Roest Crollius H."/>
            <person name="Montfort J."/>
            <person name="Robinson-Rechavi M."/>
            <person name="Bucao C."/>
            <person name="Bouchez O."/>
            <person name="Gislard M."/>
            <person name="Lluch J."/>
            <person name="Milhes M."/>
            <person name="Lampietro C."/>
            <person name="Lopez Roques C."/>
            <person name="Donnadieu C."/>
            <person name="Braasch I."/>
            <person name="Desvignes T."/>
            <person name="Postlethwait J."/>
            <person name="Bobe J."/>
            <person name="Guiguen Y."/>
            <person name="Dirks R."/>
        </authorList>
    </citation>
    <scope>NUCLEOTIDE SEQUENCE</scope>
    <source>
        <strain evidence="1">Tag_6206</strain>
        <tissue evidence="1">Liver</tissue>
    </source>
</reference>
<proteinExistence type="predicted"/>
<accession>A0A9D3RLQ7</accession>
<comment type="caution">
    <text evidence="1">The sequence shown here is derived from an EMBL/GenBank/DDBJ whole genome shotgun (WGS) entry which is preliminary data.</text>
</comment>
<dbReference type="EMBL" id="JAFIRN010000015">
    <property type="protein sequence ID" value="KAG5835001.1"/>
    <property type="molecule type" value="Genomic_DNA"/>
</dbReference>
<evidence type="ECO:0000313" key="2">
    <source>
        <dbReference type="Proteomes" id="UP001044222"/>
    </source>
</evidence>
<evidence type="ECO:0000313" key="1">
    <source>
        <dbReference type="EMBL" id="KAG5835001.1"/>
    </source>
</evidence>
<name>A0A9D3RLQ7_ANGAN</name>
<gene>
    <name evidence="1" type="ORF">ANANG_G00267480</name>
</gene>
<sequence>MVKPDMHTLAHHLKQERLYVASEKQLIQRLSGEVLKTADRLHQAAWIAKQQRINLDRLILTSPLGSSVSLVAGVGSVHVTSSAPTEHFLSQGILHKGG</sequence>